<name>A0A6G5QPH0_CAMRE</name>
<accession>A0A6G5QPH0</accession>
<dbReference type="Proteomes" id="UP000502377">
    <property type="component" value="Chromosome"/>
</dbReference>
<organism evidence="1 2">
    <name type="scientific">Campylobacter rectus</name>
    <name type="common">Wolinella recta</name>
    <dbReference type="NCBI Taxonomy" id="203"/>
    <lineage>
        <taxon>Bacteria</taxon>
        <taxon>Pseudomonadati</taxon>
        <taxon>Campylobacterota</taxon>
        <taxon>Epsilonproteobacteria</taxon>
        <taxon>Campylobacterales</taxon>
        <taxon>Campylobacteraceae</taxon>
        <taxon>Campylobacter</taxon>
    </lineage>
</organism>
<sequence>MSKNDLEILKEFINDKEAQEKFNAIKNSVMDFNIFEITGLGNQEIKHSNTLAWLFGDNEHGLKYQILERFLKFTLENGNNTSKRYENLEKYLKIQEKNIRIFRESYNIDLLLIDENNKLVITIENKVEADEGEEQLLKYRKFIDDKYKDFERIYIFLTKDGHSPKDESEQSQWLTATYKMIGESIKYALKDNNPPQKANIILSSYVDLLKRRNIVSNEKLQNLCEQIWDKYEKELQILINYKKTKIDKLYDFIINTLKSNDTPLYTKYSIKTKSTENMYKFIYNKTPEVAREDDEYAINLGIEKYDNYIWFGYYSDTDCNDNEKLKSLYKMIFPNQKFQRTKTIEKFNIANLKENDLESKFKNTSKIILAKIKEFDDRTEKALKELQGQKT</sequence>
<evidence type="ECO:0000313" key="2">
    <source>
        <dbReference type="Proteomes" id="UP000502377"/>
    </source>
</evidence>
<gene>
    <name evidence="1" type="ORF">CRECT_2050</name>
</gene>
<proteinExistence type="predicted"/>
<dbReference type="KEGG" id="crx:CRECT_2050"/>
<dbReference type="Pfam" id="PF14281">
    <property type="entry name" value="PDDEXK_4"/>
    <property type="match status" value="1"/>
</dbReference>
<dbReference type="EMBL" id="CP012543">
    <property type="protein sequence ID" value="QCD47653.1"/>
    <property type="molecule type" value="Genomic_DNA"/>
</dbReference>
<reference evidence="1 2" key="1">
    <citation type="submission" date="2016-07" db="EMBL/GenBank/DDBJ databases">
        <title>Comparative genomics of the Campylobacter concisus group.</title>
        <authorList>
            <person name="Miller W.G."/>
            <person name="Yee E."/>
            <person name="Chapman M.H."/>
            <person name="Huynh S."/>
            <person name="Bono J.L."/>
            <person name="On S.L.W."/>
            <person name="StLeger J."/>
            <person name="Foster G."/>
            <person name="Parker C.T."/>
        </authorList>
    </citation>
    <scope>NUCLEOTIDE SEQUENCE [LARGE SCALE GENOMIC DNA]</scope>
    <source>
        <strain evidence="1 2">ATCC 33238</strain>
    </source>
</reference>
<dbReference type="AlphaFoldDB" id="A0A6G5QPH0"/>
<protein>
    <submittedName>
        <fullName evidence="1">PD-(D/E)XK nuclease domain protein</fullName>
    </submittedName>
</protein>
<dbReference type="RefSeq" id="WP_002943727.1">
    <property type="nucleotide sequence ID" value="NZ_CP012543.1"/>
</dbReference>
<dbReference type="InterPro" id="IPR029470">
    <property type="entry name" value="PDDEXK_4"/>
</dbReference>
<evidence type="ECO:0000313" key="1">
    <source>
        <dbReference type="EMBL" id="QCD47653.1"/>
    </source>
</evidence>